<dbReference type="EMBL" id="JACVVK020000003">
    <property type="protein sequence ID" value="KAK7507777.1"/>
    <property type="molecule type" value="Genomic_DNA"/>
</dbReference>
<name>A0ABD0KBX0_9CAEN</name>
<evidence type="ECO:0000313" key="1">
    <source>
        <dbReference type="EMBL" id="KAK7484608.1"/>
    </source>
</evidence>
<sequence>MSFTNPFLLRLRFCIISENDAVQVRGDMVAEKNQQVSVFSDVCYGLTSGASDGSLCDQGISITITMECLISIAADNSKFLTSAYEAPKPS</sequence>
<organism evidence="1 3">
    <name type="scientific">Batillaria attramentaria</name>
    <dbReference type="NCBI Taxonomy" id="370345"/>
    <lineage>
        <taxon>Eukaryota</taxon>
        <taxon>Metazoa</taxon>
        <taxon>Spiralia</taxon>
        <taxon>Lophotrochozoa</taxon>
        <taxon>Mollusca</taxon>
        <taxon>Gastropoda</taxon>
        <taxon>Caenogastropoda</taxon>
        <taxon>Sorbeoconcha</taxon>
        <taxon>Cerithioidea</taxon>
        <taxon>Batillariidae</taxon>
        <taxon>Batillaria</taxon>
    </lineage>
</organism>
<reference evidence="1" key="1">
    <citation type="submission" date="2020-09" db="EMBL/GenBank/DDBJ databases">
        <authorList>
            <person name="Won Y."/>
        </authorList>
    </citation>
    <scope>NUCLEOTIDE SEQUENCE</scope>
    <source>
        <strain evidence="1">Wonlab-2016</strain>
        <tissue evidence="1">Foot muscle</tissue>
    </source>
</reference>
<reference evidence="1 3" key="2">
    <citation type="journal article" date="2023" name="Sci. Data">
        <title>Genome assembly of the Korean intertidal mud-creeper Batillaria attramentaria.</title>
        <authorList>
            <person name="Patra A.K."/>
            <person name="Ho P.T."/>
            <person name="Jun S."/>
            <person name="Lee S.J."/>
            <person name="Kim Y."/>
            <person name="Won Y.J."/>
        </authorList>
    </citation>
    <scope>NUCLEOTIDE SEQUENCE [LARGE SCALE GENOMIC DNA]</scope>
    <source>
        <strain evidence="1">Wonlab-2016</strain>
    </source>
</reference>
<accession>A0ABD0KBX0</accession>
<keyword evidence="3" id="KW-1185">Reference proteome</keyword>
<dbReference type="Proteomes" id="UP001519460">
    <property type="component" value="Unassembled WGS sequence"/>
</dbReference>
<protein>
    <submittedName>
        <fullName evidence="1">Uncharacterized protein</fullName>
    </submittedName>
</protein>
<dbReference type="EMBL" id="JACVVK020000207">
    <property type="protein sequence ID" value="KAK7484608.1"/>
    <property type="molecule type" value="Genomic_DNA"/>
</dbReference>
<reference evidence="1" key="3">
    <citation type="submission" date="2023-01" db="EMBL/GenBank/DDBJ databases">
        <authorList>
            <person name="Patra A."/>
        </authorList>
    </citation>
    <scope>NUCLEOTIDE SEQUENCE</scope>
    <source>
        <strain evidence="1">Wonlab-2016</strain>
        <tissue evidence="1">Foot muscle</tissue>
    </source>
</reference>
<proteinExistence type="predicted"/>
<dbReference type="AlphaFoldDB" id="A0ABD0KBX0"/>
<evidence type="ECO:0000313" key="2">
    <source>
        <dbReference type="EMBL" id="KAK7507777.1"/>
    </source>
</evidence>
<comment type="caution">
    <text evidence="1">The sequence shown here is derived from an EMBL/GenBank/DDBJ whole genome shotgun (WGS) entry which is preliminary data.</text>
</comment>
<gene>
    <name evidence="2" type="ORF">BaRGS_00000742</name>
    <name evidence="1" type="ORF">BaRGS_00024134</name>
</gene>
<evidence type="ECO:0000313" key="3">
    <source>
        <dbReference type="Proteomes" id="UP001519460"/>
    </source>
</evidence>